<keyword evidence="4 5" id="KW-0472">Membrane</keyword>
<dbReference type="PANTHER" id="PTHR43077:SF5">
    <property type="entry name" value="PHAGE INFECTION PROTEIN"/>
    <property type="match status" value="1"/>
</dbReference>
<dbReference type="InterPro" id="IPR023908">
    <property type="entry name" value="xxxLxxG_rpt"/>
</dbReference>
<dbReference type="AlphaFoldDB" id="A0A2Z5Y3G3"/>
<dbReference type="PANTHER" id="PTHR43077">
    <property type="entry name" value="TRANSPORT PERMEASE YVFS-RELATED"/>
    <property type="match status" value="1"/>
</dbReference>
<dbReference type="EMBL" id="AP018492">
    <property type="protein sequence ID" value="BBC61334.1"/>
    <property type="molecule type" value="Genomic_DNA"/>
</dbReference>
<dbReference type="NCBIfam" id="TIGR03061">
    <property type="entry name" value="pip_yhgE_Nterm"/>
    <property type="match status" value="1"/>
</dbReference>
<dbReference type="InterPro" id="IPR017501">
    <property type="entry name" value="Phage_infect_YhgE_C"/>
</dbReference>
<dbReference type="SUPFAM" id="SSF58104">
    <property type="entry name" value="Methyl-accepting chemotaxis protein (MCP) signaling domain"/>
    <property type="match status" value="2"/>
</dbReference>
<evidence type="ECO:0000256" key="4">
    <source>
        <dbReference type="ARBA" id="ARBA00023136"/>
    </source>
</evidence>
<reference evidence="8 9" key="1">
    <citation type="submission" date="2018-01" db="EMBL/GenBank/DDBJ databases">
        <title>Whole genome sequence of Melissococcus plutonius DAT561.</title>
        <authorList>
            <person name="Okumura K."/>
            <person name="Takamatsu D."/>
            <person name="Okura M."/>
        </authorList>
    </citation>
    <scope>NUCLEOTIDE SEQUENCE [LARGE SCALE GENOMIC DNA]</scope>
    <source>
        <strain evidence="8 9">DAT561</strain>
    </source>
</reference>
<keyword evidence="2 5" id="KW-0812">Transmembrane</keyword>
<dbReference type="Gene3D" id="3.40.1710.10">
    <property type="entry name" value="abc type-2 transporter like domain"/>
    <property type="match status" value="1"/>
</dbReference>
<dbReference type="InterPro" id="IPR022703">
    <property type="entry name" value="DUF3533"/>
</dbReference>
<evidence type="ECO:0000256" key="5">
    <source>
        <dbReference type="SAM" id="Phobius"/>
    </source>
</evidence>
<dbReference type="NCBIfam" id="TIGR03062">
    <property type="entry name" value="pip_yhgE_Cterm"/>
    <property type="match status" value="1"/>
</dbReference>
<feature type="domain" description="DUF3533" evidence="6">
    <location>
        <begin position="19"/>
        <end position="170"/>
    </location>
</feature>
<organism evidence="8 9">
    <name type="scientific">Melissococcus plutonius</name>
    <dbReference type="NCBI Taxonomy" id="33970"/>
    <lineage>
        <taxon>Bacteria</taxon>
        <taxon>Bacillati</taxon>
        <taxon>Bacillota</taxon>
        <taxon>Bacilli</taxon>
        <taxon>Lactobacillales</taxon>
        <taxon>Enterococcaceae</taxon>
        <taxon>Melissococcus</taxon>
    </lineage>
</organism>
<dbReference type="Proteomes" id="UP000269226">
    <property type="component" value="Chromosome"/>
</dbReference>
<sequence>MIKKEWKHISKNKLVIATLFIMMLIPALYSIIFLGSVWDPYGHLDRLPVAVVNQDKSADFESKKVAVGDDLTKKLKDDGSLDFHFVSSEKAKKGLENGDYYMKVTIPENFSKNATTILKKHPKPMNITYETTKGRGYTAYKMSDTAMMKMKNSVSSKVTEMYSKALLSQFGVIGKGMADASTGGNKLKTGTKKLEDASKLVAKNLDKLSSSSLQFSEGAQTLTVGIKQYVDGASQVDDGTQTLANGLTTLSDGVPALTNGMNQLNTGSINLATGVEQYTGGVGSLSSASSQLSSGMNQLASKIPAMTNGVSKLSDGSKNLNKGVNQFVNGTGTISKHSEEFSDQLHKLDAQTSQLPENVQNLANGTQKLSDTLQATKMSEEQKNQLTTYVEGVHTYLAQVSELLGSMDSSSLDNSSAMKQNLINLSTDLNQLTNSVSSTSQQIEKAKTAIKTSYDQDLKTNADSVIATLEGQGVTLNDAQKSSVLSAMKNQNSQTLHAADQISIDTAQLTSTLSTVKDNLNNIEHSTDKTKNISEADINKLKAESDKLAAGSSTATPGLSNVVNGMYKLSNSPDIERINQGATALANNVPRVSAGIHQFAESSTELAAGTTKLSENGKSLINGTTNLSNGLTAVGQGLPALSSGVNQLATGTNQLNQGTKQLASKSGDLTKGANQLSTGLETIDQKMPTLGSGINKLADGSKQLASGTSQLKSNGGKLVSGSDKLGDGANQIAGGSGQLASGETQIAGSLGKVKTGLSDLSGSLAKGANGIKKVNTKKNSANALASPVKSNHKDKNTVADNGTGMAPYLLSLALFVGAITMNVIFDAFKPKSKPTNGVAWWASKMSVLGLVSLVQAVFAYCAVLLLGMHSVHPAKLFFLLLVTAITFMSIVTLLNVVLSKLGSFLALILLLFQLSGSGGTYPIQLSGGFYQFIHPFLPMTYSINAIRQCIGMDGSVTPDLLVLLVLLVISNLLMILFFSKNVKNPKLFIDEDWENAI</sequence>
<dbReference type="NCBIfam" id="TIGR03057">
    <property type="entry name" value="xxxLxxG_by_4"/>
    <property type="match status" value="5"/>
</dbReference>
<evidence type="ECO:0000313" key="8">
    <source>
        <dbReference type="EMBL" id="BBC61334.1"/>
    </source>
</evidence>
<dbReference type="InterPro" id="IPR017500">
    <property type="entry name" value="Phage_infect_YhgE_N"/>
</dbReference>
<feature type="transmembrane region" description="Helical" evidence="5">
    <location>
        <begin position="904"/>
        <end position="923"/>
    </location>
</feature>
<protein>
    <submittedName>
        <fullName evidence="8">Phage infection protein</fullName>
    </submittedName>
</protein>
<dbReference type="Pfam" id="PF12698">
    <property type="entry name" value="ABC2_membrane_3"/>
    <property type="match status" value="1"/>
</dbReference>
<evidence type="ECO:0000256" key="2">
    <source>
        <dbReference type="ARBA" id="ARBA00022692"/>
    </source>
</evidence>
<evidence type="ECO:0000259" key="6">
    <source>
        <dbReference type="Pfam" id="PF12051"/>
    </source>
</evidence>
<keyword evidence="3 5" id="KW-1133">Transmembrane helix</keyword>
<dbReference type="Pfam" id="PF12051">
    <property type="entry name" value="DUF3533"/>
    <property type="match status" value="1"/>
</dbReference>
<comment type="subcellular location">
    <subcellularLocation>
        <location evidence="1">Membrane</location>
        <topology evidence="1">Multi-pass membrane protein</topology>
    </subcellularLocation>
</comment>
<dbReference type="GO" id="GO:0140359">
    <property type="term" value="F:ABC-type transporter activity"/>
    <property type="evidence" value="ECO:0007669"/>
    <property type="project" value="InterPro"/>
</dbReference>
<dbReference type="RefSeq" id="WP_015695193.1">
    <property type="nucleotide sequence ID" value="NZ_AP018492.1"/>
</dbReference>
<dbReference type="InterPro" id="IPR051328">
    <property type="entry name" value="T7SS_ABC-Transporter"/>
</dbReference>
<accession>A0A2Z5Y3G3</accession>
<evidence type="ECO:0000313" key="9">
    <source>
        <dbReference type="Proteomes" id="UP000269226"/>
    </source>
</evidence>
<feature type="transmembrane region" description="Helical" evidence="5">
    <location>
        <begin position="805"/>
        <end position="825"/>
    </location>
</feature>
<feature type="transmembrane region" description="Helical" evidence="5">
    <location>
        <begin position="846"/>
        <end position="870"/>
    </location>
</feature>
<evidence type="ECO:0000259" key="7">
    <source>
        <dbReference type="Pfam" id="PF12698"/>
    </source>
</evidence>
<dbReference type="InterPro" id="IPR013525">
    <property type="entry name" value="ABC2_TM"/>
</dbReference>
<feature type="domain" description="ABC-2 type transporter transmembrane" evidence="7">
    <location>
        <begin position="757"/>
        <end position="975"/>
    </location>
</feature>
<name>A0A2Z5Y3G3_9ENTE</name>
<evidence type="ECO:0000256" key="1">
    <source>
        <dbReference type="ARBA" id="ARBA00004141"/>
    </source>
</evidence>
<feature type="transmembrane region" description="Helical" evidence="5">
    <location>
        <begin position="876"/>
        <end position="897"/>
    </location>
</feature>
<proteinExistence type="predicted"/>
<feature type="transmembrane region" description="Helical" evidence="5">
    <location>
        <begin position="12"/>
        <end position="38"/>
    </location>
</feature>
<feature type="transmembrane region" description="Helical" evidence="5">
    <location>
        <begin position="960"/>
        <end position="978"/>
    </location>
</feature>
<dbReference type="GO" id="GO:0016020">
    <property type="term" value="C:membrane"/>
    <property type="evidence" value="ECO:0007669"/>
    <property type="project" value="UniProtKB-SubCell"/>
</dbReference>
<evidence type="ECO:0000256" key="3">
    <source>
        <dbReference type="ARBA" id="ARBA00022989"/>
    </source>
</evidence>
<dbReference type="Gene3D" id="1.10.287.950">
    <property type="entry name" value="Methyl-accepting chemotaxis protein"/>
    <property type="match status" value="2"/>
</dbReference>
<dbReference type="GeneID" id="57043772"/>
<gene>
    <name evidence="8" type="ORF">DAT561_1228</name>
</gene>